<keyword evidence="3" id="KW-1185">Reference proteome</keyword>
<feature type="region of interest" description="Disordered" evidence="1">
    <location>
        <begin position="1"/>
        <end position="253"/>
    </location>
</feature>
<dbReference type="AlphaFoldDB" id="A0A0C3BK38"/>
<gene>
    <name evidence="2" type="ORF">PILCRDRAFT_4617</name>
</gene>
<feature type="region of interest" description="Disordered" evidence="1">
    <location>
        <begin position="270"/>
        <end position="304"/>
    </location>
</feature>
<evidence type="ECO:0000256" key="1">
    <source>
        <dbReference type="SAM" id="MobiDB-lite"/>
    </source>
</evidence>
<name>A0A0C3BK38_PILCF</name>
<dbReference type="Proteomes" id="UP000054166">
    <property type="component" value="Unassembled WGS sequence"/>
</dbReference>
<organism evidence="2 3">
    <name type="scientific">Piloderma croceum (strain F 1598)</name>
    <dbReference type="NCBI Taxonomy" id="765440"/>
    <lineage>
        <taxon>Eukaryota</taxon>
        <taxon>Fungi</taxon>
        <taxon>Dikarya</taxon>
        <taxon>Basidiomycota</taxon>
        <taxon>Agaricomycotina</taxon>
        <taxon>Agaricomycetes</taxon>
        <taxon>Agaricomycetidae</taxon>
        <taxon>Atheliales</taxon>
        <taxon>Atheliaceae</taxon>
        <taxon>Piloderma</taxon>
    </lineage>
</organism>
<dbReference type="InParanoid" id="A0A0C3BK38"/>
<feature type="compositionally biased region" description="Polar residues" evidence="1">
    <location>
        <begin position="55"/>
        <end position="66"/>
    </location>
</feature>
<dbReference type="HOGENOM" id="CLU_852881_0_0_1"/>
<proteinExistence type="predicted"/>
<dbReference type="EMBL" id="KN832981">
    <property type="protein sequence ID" value="KIM86723.1"/>
    <property type="molecule type" value="Genomic_DNA"/>
</dbReference>
<protein>
    <submittedName>
        <fullName evidence="2">Uncharacterized protein</fullName>
    </submittedName>
</protein>
<reference evidence="3" key="2">
    <citation type="submission" date="2015-01" db="EMBL/GenBank/DDBJ databases">
        <title>Evolutionary Origins and Diversification of the Mycorrhizal Mutualists.</title>
        <authorList>
            <consortium name="DOE Joint Genome Institute"/>
            <consortium name="Mycorrhizal Genomics Consortium"/>
            <person name="Kohler A."/>
            <person name="Kuo A."/>
            <person name="Nagy L.G."/>
            <person name="Floudas D."/>
            <person name="Copeland A."/>
            <person name="Barry K.W."/>
            <person name="Cichocki N."/>
            <person name="Veneault-Fourrey C."/>
            <person name="LaButti K."/>
            <person name="Lindquist E.A."/>
            <person name="Lipzen A."/>
            <person name="Lundell T."/>
            <person name="Morin E."/>
            <person name="Murat C."/>
            <person name="Riley R."/>
            <person name="Ohm R."/>
            <person name="Sun H."/>
            <person name="Tunlid A."/>
            <person name="Henrissat B."/>
            <person name="Grigoriev I.V."/>
            <person name="Hibbett D.S."/>
            <person name="Martin F."/>
        </authorList>
    </citation>
    <scope>NUCLEOTIDE SEQUENCE [LARGE SCALE GENOMIC DNA]</scope>
    <source>
        <strain evidence="3">F 1598</strain>
    </source>
</reference>
<evidence type="ECO:0000313" key="3">
    <source>
        <dbReference type="Proteomes" id="UP000054166"/>
    </source>
</evidence>
<reference evidence="2 3" key="1">
    <citation type="submission" date="2014-04" db="EMBL/GenBank/DDBJ databases">
        <authorList>
            <consortium name="DOE Joint Genome Institute"/>
            <person name="Kuo A."/>
            <person name="Tarkka M."/>
            <person name="Buscot F."/>
            <person name="Kohler A."/>
            <person name="Nagy L.G."/>
            <person name="Floudas D."/>
            <person name="Copeland A."/>
            <person name="Barry K.W."/>
            <person name="Cichocki N."/>
            <person name="Veneault-Fourrey C."/>
            <person name="LaButti K."/>
            <person name="Lindquist E.A."/>
            <person name="Lipzen A."/>
            <person name="Lundell T."/>
            <person name="Morin E."/>
            <person name="Murat C."/>
            <person name="Sun H."/>
            <person name="Tunlid A."/>
            <person name="Henrissat B."/>
            <person name="Grigoriev I.V."/>
            <person name="Hibbett D.S."/>
            <person name="Martin F."/>
            <person name="Nordberg H.P."/>
            <person name="Cantor M.N."/>
            <person name="Hua S.X."/>
        </authorList>
    </citation>
    <scope>NUCLEOTIDE SEQUENCE [LARGE SCALE GENOMIC DNA]</scope>
    <source>
        <strain evidence="2 3">F 1598</strain>
    </source>
</reference>
<accession>A0A0C3BK38</accession>
<feature type="compositionally biased region" description="Basic and acidic residues" evidence="1">
    <location>
        <begin position="274"/>
        <end position="286"/>
    </location>
</feature>
<feature type="compositionally biased region" description="Pro residues" evidence="1">
    <location>
        <begin position="236"/>
        <end position="246"/>
    </location>
</feature>
<sequence>MGKRKASSSDSTAPLKRAKPAKKKSKFSAKENTPAKKSLSKKESGPKTKAIASTKPDTSSTGNEAQQAKENELKKANIHPFPESAPINPLAPVKDKPQRRRRKTENDNNDSDPSKGTSQAPSAIPLHLVPPGTEPRLHSASDGSRFGLHVGMSPTLERLKSKEFFSSNPPQDPPFWTRPFEVPITHPPMDLQKADAASNHDSHAKNVNPSTPNPWPKNLDPKLMSSSPSLHQRPRPSQPQPGPSQPGLPAGQSSVHWGLLTTYILNKDFSSDSDEPKRTSEHKGACDDNSLFHGTNGGNTARASDGVFFSTTRTATKSCLHTSNSI</sequence>
<evidence type="ECO:0000313" key="2">
    <source>
        <dbReference type="EMBL" id="KIM86723.1"/>
    </source>
</evidence>
<feature type="compositionally biased region" description="Basic residues" evidence="1">
    <location>
        <begin position="16"/>
        <end position="27"/>
    </location>
</feature>